<evidence type="ECO:0000256" key="2">
    <source>
        <dbReference type="ARBA" id="ARBA00023239"/>
    </source>
</evidence>
<proteinExistence type="inferred from homology"/>
<comment type="caution">
    <text evidence="4">The sequence shown here is derived from an EMBL/GenBank/DDBJ whole genome shotgun (WGS) entry which is preliminary data.</text>
</comment>
<keyword evidence="2" id="KW-0456">Lyase</keyword>
<dbReference type="PATRIC" id="fig|1365250.3.peg.4535"/>
<evidence type="ECO:0008006" key="6">
    <source>
        <dbReference type="Google" id="ProtNLM"/>
    </source>
</evidence>
<dbReference type="AlphaFoldDB" id="A0A166V0P0"/>
<dbReference type="PANTHER" id="PTHR48094">
    <property type="entry name" value="PROTEIN/NUCLEIC ACID DEGLYCASE DJ-1-RELATED"/>
    <property type="match status" value="1"/>
</dbReference>
<comment type="similarity">
    <text evidence="3">Belongs to the peptidase C56 family. HSP31-like subfamily.</text>
</comment>
<dbReference type="EMBL" id="AUYB01000137">
    <property type="protein sequence ID" value="KZN31605.1"/>
    <property type="molecule type" value="Genomic_DNA"/>
</dbReference>
<sequence length="243" mass="26537">MLKVIGLIWLTFIGVFAEPALAKGNQNQKILFILSADEHGYYLPEVVAPYQHIVDKGYSIEFASPNGNIGRPAALSLLSQQERDNYKKLRQNSNIDQPIPLRSILAKDYVAFYVPGGAGPMFDLAGHPEMTRLSLAFLSQNKIISGVCHGPAAFVDIKKPDGQFLVTGLKITAKSNAEEGRWARRNYAFLLQDKLKAQGANFSFAAPGAPYVVHDSNVLTGQNPKSALPTAIRLVELLQTKGS</sequence>
<organism evidence="4 5">
    <name type="scientific">Pseudoalteromonas luteoviolacea DSM 6061</name>
    <dbReference type="NCBI Taxonomy" id="1365250"/>
    <lineage>
        <taxon>Bacteria</taxon>
        <taxon>Pseudomonadati</taxon>
        <taxon>Pseudomonadota</taxon>
        <taxon>Gammaproteobacteria</taxon>
        <taxon>Alteromonadales</taxon>
        <taxon>Pseudoalteromonadaceae</taxon>
        <taxon>Pseudoalteromonas</taxon>
    </lineage>
</organism>
<dbReference type="RefSeq" id="WP_063365945.1">
    <property type="nucleotide sequence ID" value="NZ_AQHB01000049.1"/>
</dbReference>
<name>A0A166V0P0_9GAMM</name>
<dbReference type="Pfam" id="PF17124">
    <property type="entry name" value="ThiJ_like"/>
    <property type="match status" value="1"/>
</dbReference>
<evidence type="ECO:0000313" key="4">
    <source>
        <dbReference type="EMBL" id="KZN31605.1"/>
    </source>
</evidence>
<dbReference type="CDD" id="cd03141">
    <property type="entry name" value="GATase1_Hsp31_like"/>
    <property type="match status" value="1"/>
</dbReference>
<dbReference type="Gene3D" id="3.40.50.880">
    <property type="match status" value="1"/>
</dbReference>
<dbReference type="GO" id="GO:0019172">
    <property type="term" value="F:glyoxalase III activity"/>
    <property type="evidence" value="ECO:0007669"/>
    <property type="project" value="TreeGrafter"/>
</dbReference>
<dbReference type="InterPro" id="IPR029062">
    <property type="entry name" value="Class_I_gatase-like"/>
</dbReference>
<dbReference type="GO" id="GO:0005737">
    <property type="term" value="C:cytoplasm"/>
    <property type="evidence" value="ECO:0007669"/>
    <property type="project" value="TreeGrafter"/>
</dbReference>
<gene>
    <name evidence="4" type="ORF">N475_22915</name>
</gene>
<accession>A0A166V0P0</accession>
<evidence type="ECO:0000256" key="3">
    <source>
        <dbReference type="ARBA" id="ARBA00038493"/>
    </source>
</evidence>
<dbReference type="Proteomes" id="UP000076643">
    <property type="component" value="Unassembled WGS sequence"/>
</dbReference>
<evidence type="ECO:0000313" key="5">
    <source>
        <dbReference type="Proteomes" id="UP000076643"/>
    </source>
</evidence>
<dbReference type="InterPro" id="IPR032633">
    <property type="entry name" value="ThiJ-like"/>
</dbReference>
<protein>
    <recommendedName>
        <fullName evidence="6">DJ-1/PfpI domain-containing protein</fullName>
    </recommendedName>
</protein>
<dbReference type="InterPro" id="IPR050325">
    <property type="entry name" value="Prot/Nucl_acid_deglycase"/>
</dbReference>
<dbReference type="PANTHER" id="PTHR48094:SF11">
    <property type="entry name" value="GLUTATHIONE-INDEPENDENT GLYOXALASE HSP31-RELATED"/>
    <property type="match status" value="1"/>
</dbReference>
<keyword evidence="1" id="KW-0346">Stress response</keyword>
<dbReference type="GO" id="GO:0019243">
    <property type="term" value="P:methylglyoxal catabolic process to D-lactate via S-lactoyl-glutathione"/>
    <property type="evidence" value="ECO:0007669"/>
    <property type="project" value="TreeGrafter"/>
</dbReference>
<evidence type="ECO:0000256" key="1">
    <source>
        <dbReference type="ARBA" id="ARBA00023016"/>
    </source>
</evidence>
<keyword evidence="5" id="KW-1185">Reference proteome</keyword>
<reference evidence="4 5" key="1">
    <citation type="submission" date="2013-07" db="EMBL/GenBank/DDBJ databases">
        <title>Comparative Genomic and Metabolomic Analysis of Twelve Strains of Pseudoalteromonas luteoviolacea.</title>
        <authorList>
            <person name="Vynne N.G."/>
            <person name="Mansson M."/>
            <person name="Gram L."/>
        </authorList>
    </citation>
    <scope>NUCLEOTIDE SEQUENCE [LARGE SCALE GENOMIC DNA]</scope>
    <source>
        <strain evidence="4 5">DSM 6061</strain>
    </source>
</reference>
<dbReference type="SUPFAM" id="SSF52317">
    <property type="entry name" value="Class I glutamine amidotransferase-like"/>
    <property type="match status" value="1"/>
</dbReference>